<dbReference type="InterPro" id="IPR006204">
    <property type="entry name" value="GHMP_kinase_N_dom"/>
</dbReference>
<keyword evidence="10 12" id="KW-0067">ATP-binding</keyword>
<dbReference type="InterPro" id="IPR036554">
    <property type="entry name" value="GHMP_kinase_C_sf"/>
</dbReference>
<dbReference type="Gene3D" id="3.30.70.890">
    <property type="entry name" value="GHMP kinase, C-terminal domain"/>
    <property type="match status" value="1"/>
</dbReference>
<evidence type="ECO:0000259" key="13">
    <source>
        <dbReference type="Pfam" id="PF00288"/>
    </source>
</evidence>
<dbReference type="InterPro" id="IPR006203">
    <property type="entry name" value="GHMP_knse_ATP-bd_CS"/>
</dbReference>
<keyword evidence="6 12" id="KW-0808">Transferase</keyword>
<dbReference type="PANTHER" id="PTHR20861:SF1">
    <property type="entry name" value="HOMOSERINE KINASE"/>
    <property type="match status" value="1"/>
</dbReference>
<dbReference type="InterPro" id="IPR014721">
    <property type="entry name" value="Ribsml_uS5_D2-typ_fold_subgr"/>
</dbReference>
<dbReference type="Pfam" id="PF00288">
    <property type="entry name" value="GHMP_kinases_N"/>
    <property type="match status" value="1"/>
</dbReference>
<dbReference type="EMBL" id="JAIGYQ010000012">
    <property type="protein sequence ID" value="MBX7491400.1"/>
    <property type="molecule type" value="Genomic_DNA"/>
</dbReference>
<dbReference type="SUPFAM" id="SSF54211">
    <property type="entry name" value="Ribosomal protein S5 domain 2-like"/>
    <property type="match status" value="1"/>
</dbReference>
<comment type="pathway">
    <text evidence="1 12">Amino-acid biosynthesis; L-threonine biosynthesis; L-threonine from L-aspartate: step 4/5.</text>
</comment>
<dbReference type="SUPFAM" id="SSF55060">
    <property type="entry name" value="GHMP Kinase, C-terminal domain"/>
    <property type="match status" value="1"/>
</dbReference>
<evidence type="ECO:0000256" key="5">
    <source>
        <dbReference type="ARBA" id="ARBA00022605"/>
    </source>
</evidence>
<dbReference type="Gene3D" id="3.30.230.10">
    <property type="match status" value="1"/>
</dbReference>
<dbReference type="InterPro" id="IPR000870">
    <property type="entry name" value="Homoserine_kinase"/>
</dbReference>
<dbReference type="NCBIfam" id="TIGR00191">
    <property type="entry name" value="thrB"/>
    <property type="match status" value="1"/>
</dbReference>
<keyword evidence="8 12" id="KW-0547">Nucleotide-binding</keyword>
<dbReference type="HAMAP" id="MF_00384">
    <property type="entry name" value="Homoser_kinase"/>
    <property type="match status" value="1"/>
</dbReference>
<dbReference type="GO" id="GO:0004413">
    <property type="term" value="F:homoserine kinase activity"/>
    <property type="evidence" value="ECO:0007669"/>
    <property type="project" value="UniProtKB-EC"/>
</dbReference>
<evidence type="ECO:0000256" key="1">
    <source>
        <dbReference type="ARBA" id="ARBA00005015"/>
    </source>
</evidence>
<evidence type="ECO:0000256" key="3">
    <source>
        <dbReference type="ARBA" id="ARBA00012078"/>
    </source>
</evidence>
<sequence>MEFRVPATSANLGPGFDSLGLALSLYNRFSLKPSKITSIQIRGEGSGNPKLRVDNVFVRIFNEQLKKLTGSVIPFKFVFDNEIPISRGLGSSSAVIIGAISAAFKVAQAPFDKQKILNFALRYESHPDNITPACMGGFNVCMLANRDKEVRFINQSLPDSIAAVVVIPNQSTSTHLSRKTLPKRYFQKDAVFNLSHASLLSSAFITGRFELLREASQDRFHQFYRMKQIPLLFEIQRTALQNGALMSTLSGSGSSFFSLCYKDDTKHLFYALSQKFSKLRVLSLEFDNNGVLFEDESLEHFGDEFKF</sequence>
<evidence type="ECO:0000256" key="9">
    <source>
        <dbReference type="ARBA" id="ARBA00022777"/>
    </source>
</evidence>
<keyword evidence="9 12" id="KW-0418">Kinase</keyword>
<name>A0ABS7JPV2_9HELI</name>
<organism evidence="15 16">
    <name type="scientific">Helicobacter turcicus</name>
    <dbReference type="NCBI Taxonomy" id="2867412"/>
    <lineage>
        <taxon>Bacteria</taxon>
        <taxon>Pseudomonadati</taxon>
        <taxon>Campylobacterota</taxon>
        <taxon>Epsilonproteobacteria</taxon>
        <taxon>Campylobacterales</taxon>
        <taxon>Helicobacteraceae</taxon>
        <taxon>Helicobacter</taxon>
    </lineage>
</organism>
<feature type="binding site" evidence="12">
    <location>
        <begin position="84"/>
        <end position="94"/>
    </location>
    <ligand>
        <name>ATP</name>
        <dbReference type="ChEBI" id="CHEBI:30616"/>
    </ligand>
</feature>
<dbReference type="PROSITE" id="PS00627">
    <property type="entry name" value="GHMP_KINASES_ATP"/>
    <property type="match status" value="1"/>
</dbReference>
<dbReference type="InterPro" id="IPR013750">
    <property type="entry name" value="GHMP_kinase_C_dom"/>
</dbReference>
<feature type="domain" description="GHMP kinase C-terminal" evidence="14">
    <location>
        <begin position="202"/>
        <end position="277"/>
    </location>
</feature>
<evidence type="ECO:0000256" key="8">
    <source>
        <dbReference type="ARBA" id="ARBA00022741"/>
    </source>
</evidence>
<keyword evidence="12" id="KW-0963">Cytoplasm</keyword>
<evidence type="ECO:0000256" key="7">
    <source>
        <dbReference type="ARBA" id="ARBA00022697"/>
    </source>
</evidence>
<dbReference type="InterPro" id="IPR020568">
    <property type="entry name" value="Ribosomal_Su5_D2-typ_SF"/>
</dbReference>
<comment type="catalytic activity">
    <reaction evidence="11 12">
        <text>L-homoserine + ATP = O-phospho-L-homoserine + ADP + H(+)</text>
        <dbReference type="Rhea" id="RHEA:13985"/>
        <dbReference type="ChEBI" id="CHEBI:15378"/>
        <dbReference type="ChEBI" id="CHEBI:30616"/>
        <dbReference type="ChEBI" id="CHEBI:57476"/>
        <dbReference type="ChEBI" id="CHEBI:57590"/>
        <dbReference type="ChEBI" id="CHEBI:456216"/>
        <dbReference type="EC" id="2.7.1.39"/>
    </reaction>
</comment>
<comment type="similarity">
    <text evidence="2 12">Belongs to the GHMP kinase family. Homoserine kinase subfamily.</text>
</comment>
<protein>
    <recommendedName>
        <fullName evidence="4 12">Homoserine kinase</fullName>
        <shortName evidence="12">HK</shortName>
        <shortName evidence="12">HSK</shortName>
        <ecNumber evidence="3 12">2.7.1.39</ecNumber>
    </recommendedName>
</protein>
<keyword evidence="16" id="KW-1185">Reference proteome</keyword>
<evidence type="ECO:0000256" key="10">
    <source>
        <dbReference type="ARBA" id="ARBA00022840"/>
    </source>
</evidence>
<dbReference type="EC" id="2.7.1.39" evidence="3 12"/>
<comment type="function">
    <text evidence="12">Catalyzes the ATP-dependent phosphorylation of L-homoserine to L-homoserine phosphate.</text>
</comment>
<evidence type="ECO:0000313" key="15">
    <source>
        <dbReference type="EMBL" id="MBX7491400.1"/>
    </source>
</evidence>
<dbReference type="Proteomes" id="UP000700059">
    <property type="component" value="Unassembled WGS sequence"/>
</dbReference>
<dbReference type="PRINTS" id="PR00958">
    <property type="entry name" value="HOMSERKINASE"/>
</dbReference>
<dbReference type="PANTHER" id="PTHR20861">
    <property type="entry name" value="HOMOSERINE/4-DIPHOSPHOCYTIDYL-2-C-METHYL-D-ERYTHRITOL KINASE"/>
    <property type="match status" value="1"/>
</dbReference>
<evidence type="ECO:0000313" key="16">
    <source>
        <dbReference type="Proteomes" id="UP000700059"/>
    </source>
</evidence>
<evidence type="ECO:0000256" key="12">
    <source>
        <dbReference type="HAMAP-Rule" id="MF_00384"/>
    </source>
</evidence>
<gene>
    <name evidence="12 15" type="primary">thrB</name>
    <name evidence="15" type="ORF">K4G57_07995</name>
</gene>
<dbReference type="Pfam" id="PF08544">
    <property type="entry name" value="GHMP_kinases_C"/>
    <property type="match status" value="1"/>
</dbReference>
<reference evidence="15 16" key="1">
    <citation type="submission" date="2021-08" db="EMBL/GenBank/DDBJ databases">
        <title>Helicobacter spp. isolated from feces of Anatolian Ground Squirrel (Spermophilus xanthoprymnus) in Turkey.</title>
        <authorList>
            <person name="Aydin F."/>
            <person name="Abay S."/>
            <person name="Kayman T."/>
            <person name="Karakaya E."/>
            <person name="Saticioglu I.B."/>
        </authorList>
    </citation>
    <scope>NUCLEOTIDE SEQUENCE [LARGE SCALE GENOMIC DNA]</scope>
    <source>
        <strain evidence="15 16">Faydin-H70</strain>
    </source>
</reference>
<feature type="domain" description="GHMP kinase N-terminal" evidence="13">
    <location>
        <begin position="59"/>
        <end position="137"/>
    </location>
</feature>
<accession>A0ABS7JPV2</accession>
<comment type="subcellular location">
    <subcellularLocation>
        <location evidence="12">Cytoplasm</location>
    </subcellularLocation>
</comment>
<evidence type="ECO:0000256" key="4">
    <source>
        <dbReference type="ARBA" id="ARBA00017858"/>
    </source>
</evidence>
<evidence type="ECO:0000256" key="11">
    <source>
        <dbReference type="ARBA" id="ARBA00049375"/>
    </source>
</evidence>
<evidence type="ECO:0000256" key="2">
    <source>
        <dbReference type="ARBA" id="ARBA00007370"/>
    </source>
</evidence>
<evidence type="ECO:0000259" key="14">
    <source>
        <dbReference type="Pfam" id="PF08544"/>
    </source>
</evidence>
<proteinExistence type="inferred from homology"/>
<dbReference type="RefSeq" id="WP_221532664.1">
    <property type="nucleotide sequence ID" value="NZ_JAIGYP010000012.1"/>
</dbReference>
<comment type="caution">
    <text evidence="15">The sequence shown here is derived from an EMBL/GenBank/DDBJ whole genome shotgun (WGS) entry which is preliminary data.</text>
</comment>
<dbReference type="PIRSF" id="PIRSF000676">
    <property type="entry name" value="Homoser_kin"/>
    <property type="match status" value="1"/>
</dbReference>
<keyword evidence="5 12" id="KW-0028">Amino-acid biosynthesis</keyword>
<keyword evidence="7 12" id="KW-0791">Threonine biosynthesis</keyword>
<evidence type="ECO:0000256" key="6">
    <source>
        <dbReference type="ARBA" id="ARBA00022679"/>
    </source>
</evidence>